<evidence type="ECO:0000256" key="6">
    <source>
        <dbReference type="ARBA" id="ARBA00023136"/>
    </source>
</evidence>
<proteinExistence type="inferred from homology"/>
<evidence type="ECO:0008006" key="15">
    <source>
        <dbReference type="Google" id="ProtNLM"/>
    </source>
</evidence>
<evidence type="ECO:0000313" key="13">
    <source>
        <dbReference type="EMBL" id="RDW91604.1"/>
    </source>
</evidence>
<dbReference type="Pfam" id="PF12621">
    <property type="entry name" value="PHM7_ext"/>
    <property type="match status" value="1"/>
</dbReference>
<evidence type="ECO:0000256" key="8">
    <source>
        <dbReference type="SAM" id="Phobius"/>
    </source>
</evidence>
<name>A0A3D8SZ86_9HELO</name>
<evidence type="ECO:0000259" key="12">
    <source>
        <dbReference type="Pfam" id="PF14703"/>
    </source>
</evidence>
<dbReference type="InterPro" id="IPR045122">
    <property type="entry name" value="Csc1-like"/>
</dbReference>
<gene>
    <name evidence="13" type="ORF">BP5796_02769</name>
</gene>
<feature type="domain" description="CSC1/OSCA1-like N-terminal transmembrane" evidence="11">
    <location>
        <begin position="18"/>
        <end position="166"/>
    </location>
</feature>
<dbReference type="Pfam" id="PF14703">
    <property type="entry name" value="PHM7_cyt"/>
    <property type="match status" value="1"/>
</dbReference>
<protein>
    <recommendedName>
        <fullName evidence="15">DUF221-domain-containing protein</fullName>
    </recommendedName>
</protein>
<dbReference type="EMBL" id="PDLN01000003">
    <property type="protein sequence ID" value="RDW91604.1"/>
    <property type="molecule type" value="Genomic_DNA"/>
</dbReference>
<sequence>MSKPVGSSTQTSTSVSGFVSTLIPVGLSAAAMTILFLIFRKSMRRVYQPRTYIEVLREDEKTQKPPSGLLDWLSPFRNIHDTYVLQHQSLDGYLYLRYLKMMTVICFVGCCITWPVLFPVNATGGGGQTQFDLLSFSNVVSKNRYYAHTFIAWIFLTFVMYVISRETVYFINLRHAYLLAPFNAARISSRTVLFTFVPEEYLKAEKLREFFGSSMKRSWIATDVEDLEEKVENRDKAANKLENAEIKLCKTANDKRLKAEKKEAKAAKKGKSATATEPVKESSNNDVADVESGSVASKWLDKKDRPTHRTGMLGLIGKKVDSIEWARSELGTLSPEIEKEQALRYKGEGKALPSVFVEFTTQAAAEAAFRRMTPSKAPHMDPRAVGAIPDEIIWKNLKMGKATQKARMAAATTFIVLMIMFWAIPVAVVGSISNINYLTEKVPFLSFINNCPKVLLGLITGLLPSVALSILMALVPIVCRLMAKLGGEVTTPNVELKCQSWYFAFQVIQVFLVTTFSSGASAVVSDIIKQPSIATTLLARSLPKASNFYISYIIVQGLGLAAGNLLNIGALAMLTVVGKFLDKTPRKMFKRYITLAGLGWGSLYPKFANMGVIAIAYAAIAPLVLGFATVGLGLVYVATRYNALYVLTNNVDTKGRAYARGLQQLMAGVYISEVCLIGLFAINTAPGPLVLMIIFLVFTAFYHATMRHALQPLTLYLPDTLEHSTSLFSTADHKSYDVAKAGGNPIEAPIVQPGAFGARKSGFLARMFDPSKFKSFHIVQSLVPTWGLPQYLEEDEDRAFYNPAIVAQAPICWIVRDEMGISRQEVKDSSPVVNITDEYARFNEKGKVVWDMEQKIDAIPVYEKRIDY</sequence>
<dbReference type="PANTHER" id="PTHR13018:SF26">
    <property type="entry name" value="DOMAIN PROTEIN, PUTATIVE (AFU_ORTHOLOGUE AFUA_5G10920)-RELATED"/>
    <property type="match status" value="1"/>
</dbReference>
<feature type="transmembrane region" description="Helical" evidence="8">
    <location>
        <begin position="613"/>
        <end position="637"/>
    </location>
</feature>
<evidence type="ECO:0000256" key="7">
    <source>
        <dbReference type="SAM" id="MobiDB-lite"/>
    </source>
</evidence>
<dbReference type="AlphaFoldDB" id="A0A3D8SZ86"/>
<dbReference type="Pfam" id="PF02714">
    <property type="entry name" value="RSN1_7TM"/>
    <property type="match status" value="1"/>
</dbReference>
<feature type="domain" description="10TM putative phosphate transporter extracellular tail" evidence="10">
    <location>
        <begin position="768"/>
        <end position="852"/>
    </location>
</feature>
<keyword evidence="5 8" id="KW-1133">Transmembrane helix</keyword>
<comment type="subcellular location">
    <subcellularLocation>
        <location evidence="1">Membrane</location>
        <topology evidence="1">Multi-pass membrane protein</topology>
    </subcellularLocation>
</comment>
<evidence type="ECO:0000259" key="9">
    <source>
        <dbReference type="Pfam" id="PF02714"/>
    </source>
</evidence>
<dbReference type="InterPro" id="IPR032880">
    <property type="entry name" value="CSC1/OSCA1-like_N"/>
</dbReference>
<dbReference type="InterPro" id="IPR022257">
    <property type="entry name" value="PHM7_ext"/>
</dbReference>
<organism evidence="13 14">
    <name type="scientific">Coleophoma crateriformis</name>
    <dbReference type="NCBI Taxonomy" id="565419"/>
    <lineage>
        <taxon>Eukaryota</taxon>
        <taxon>Fungi</taxon>
        <taxon>Dikarya</taxon>
        <taxon>Ascomycota</taxon>
        <taxon>Pezizomycotina</taxon>
        <taxon>Leotiomycetes</taxon>
        <taxon>Helotiales</taxon>
        <taxon>Dermateaceae</taxon>
        <taxon>Coleophoma</taxon>
    </lineage>
</organism>
<evidence type="ECO:0000259" key="11">
    <source>
        <dbReference type="Pfam" id="PF13967"/>
    </source>
</evidence>
<accession>A0A3D8SZ86</accession>
<dbReference type="PANTHER" id="PTHR13018">
    <property type="entry name" value="PROBABLE MEMBRANE PROTEIN DUF221-RELATED"/>
    <property type="match status" value="1"/>
</dbReference>
<evidence type="ECO:0000256" key="4">
    <source>
        <dbReference type="ARBA" id="ARBA00022692"/>
    </source>
</evidence>
<evidence type="ECO:0000256" key="2">
    <source>
        <dbReference type="ARBA" id="ARBA00007779"/>
    </source>
</evidence>
<dbReference type="InterPro" id="IPR003864">
    <property type="entry name" value="CSC1/OSCA1-like_7TM"/>
</dbReference>
<feature type="transmembrane region" description="Helical" evidence="8">
    <location>
        <begin position="548"/>
        <end position="577"/>
    </location>
</feature>
<evidence type="ECO:0000313" key="14">
    <source>
        <dbReference type="Proteomes" id="UP000256328"/>
    </source>
</evidence>
<dbReference type="Pfam" id="PF13967">
    <property type="entry name" value="RSN1_TM"/>
    <property type="match status" value="1"/>
</dbReference>
<dbReference type="Proteomes" id="UP000256328">
    <property type="component" value="Unassembled WGS sequence"/>
</dbReference>
<feature type="transmembrane region" description="Helical" evidence="8">
    <location>
        <begin position="15"/>
        <end position="39"/>
    </location>
</feature>
<keyword evidence="4 8" id="KW-0812">Transmembrane</keyword>
<evidence type="ECO:0000256" key="3">
    <source>
        <dbReference type="ARBA" id="ARBA00022448"/>
    </source>
</evidence>
<feature type="transmembrane region" description="Helical" evidence="8">
    <location>
        <begin position="145"/>
        <end position="164"/>
    </location>
</feature>
<feature type="domain" description="CSC1/OSCA1-like cytosolic" evidence="12">
    <location>
        <begin position="189"/>
        <end position="396"/>
    </location>
</feature>
<dbReference type="GO" id="GO:0005886">
    <property type="term" value="C:plasma membrane"/>
    <property type="evidence" value="ECO:0007669"/>
    <property type="project" value="TreeGrafter"/>
</dbReference>
<comment type="caution">
    <text evidence="13">The sequence shown here is derived from an EMBL/GenBank/DDBJ whole genome shotgun (WGS) entry which is preliminary data.</text>
</comment>
<reference evidence="13 14" key="1">
    <citation type="journal article" date="2018" name="IMA Fungus">
        <title>IMA Genome-F 9: Draft genome sequence of Annulohypoxylon stygium, Aspergillus mulundensis, Berkeleyomyces basicola (syn. Thielaviopsis basicola), Ceratocystis smalleyi, two Cercospora beticola strains, Coleophoma cylindrospora, Fusarium fracticaudum, Phialophora cf. hyalina, and Morchella septimelata.</title>
        <authorList>
            <person name="Wingfield B.D."/>
            <person name="Bills G.F."/>
            <person name="Dong Y."/>
            <person name="Huang W."/>
            <person name="Nel W.J."/>
            <person name="Swalarsk-Parry B.S."/>
            <person name="Vaghefi N."/>
            <person name="Wilken P.M."/>
            <person name="An Z."/>
            <person name="de Beer Z.W."/>
            <person name="De Vos L."/>
            <person name="Chen L."/>
            <person name="Duong T.A."/>
            <person name="Gao Y."/>
            <person name="Hammerbacher A."/>
            <person name="Kikkert J.R."/>
            <person name="Li Y."/>
            <person name="Li H."/>
            <person name="Li K."/>
            <person name="Li Q."/>
            <person name="Liu X."/>
            <person name="Ma X."/>
            <person name="Naidoo K."/>
            <person name="Pethybridge S.J."/>
            <person name="Sun J."/>
            <person name="Steenkamp E.T."/>
            <person name="van der Nest M.A."/>
            <person name="van Wyk S."/>
            <person name="Wingfield M.J."/>
            <person name="Xiong C."/>
            <person name="Yue Q."/>
            <person name="Zhang X."/>
        </authorList>
    </citation>
    <scope>NUCLEOTIDE SEQUENCE [LARGE SCALE GENOMIC DNA]</scope>
    <source>
        <strain evidence="13 14">BP5796</strain>
    </source>
</reference>
<evidence type="ECO:0000256" key="5">
    <source>
        <dbReference type="ARBA" id="ARBA00022989"/>
    </source>
</evidence>
<feature type="transmembrane region" description="Helical" evidence="8">
    <location>
        <begin position="408"/>
        <end position="435"/>
    </location>
</feature>
<dbReference type="InterPro" id="IPR027815">
    <property type="entry name" value="CSC1/OSCA1-like_cyt"/>
</dbReference>
<keyword evidence="6 8" id="KW-0472">Membrane</keyword>
<keyword evidence="14" id="KW-1185">Reference proteome</keyword>
<feature type="region of interest" description="Disordered" evidence="7">
    <location>
        <begin position="260"/>
        <end position="294"/>
    </location>
</feature>
<feature type="transmembrane region" description="Helical" evidence="8">
    <location>
        <begin position="98"/>
        <end position="117"/>
    </location>
</feature>
<feature type="domain" description="CSC1/OSCA1-like 7TM region" evidence="9">
    <location>
        <begin position="409"/>
        <end position="680"/>
    </location>
</feature>
<feature type="transmembrane region" description="Helical" evidence="8">
    <location>
        <begin position="455"/>
        <end position="479"/>
    </location>
</feature>
<keyword evidence="3" id="KW-0813">Transport</keyword>
<evidence type="ECO:0000256" key="1">
    <source>
        <dbReference type="ARBA" id="ARBA00004141"/>
    </source>
</evidence>
<comment type="similarity">
    <text evidence="2">Belongs to the CSC1 (TC 1.A.17) family.</text>
</comment>
<dbReference type="OrthoDB" id="1076608at2759"/>
<evidence type="ECO:0000259" key="10">
    <source>
        <dbReference type="Pfam" id="PF12621"/>
    </source>
</evidence>
<dbReference type="GO" id="GO:0005227">
    <property type="term" value="F:calcium-activated cation channel activity"/>
    <property type="evidence" value="ECO:0007669"/>
    <property type="project" value="InterPro"/>
</dbReference>